<feature type="compositionally biased region" description="Polar residues" evidence="5">
    <location>
        <begin position="292"/>
        <end position="303"/>
    </location>
</feature>
<keyword evidence="1" id="KW-0805">Transcription regulation</keyword>
<comment type="caution">
    <text evidence="8">The sequence shown here is derived from an EMBL/GenBank/DDBJ whole genome shotgun (WGS) entry which is preliminary data.</text>
</comment>
<proteinExistence type="predicted"/>
<dbReference type="SUPFAM" id="SSF53697">
    <property type="entry name" value="SIS domain"/>
    <property type="match status" value="1"/>
</dbReference>
<feature type="domain" description="HTH rpiR-type" evidence="6">
    <location>
        <begin position="2"/>
        <end position="78"/>
    </location>
</feature>
<gene>
    <name evidence="8" type="ORF">GCM10011496_30590</name>
</gene>
<dbReference type="SUPFAM" id="SSF46689">
    <property type="entry name" value="Homeodomain-like"/>
    <property type="match status" value="1"/>
</dbReference>
<dbReference type="GO" id="GO:0003677">
    <property type="term" value="F:DNA binding"/>
    <property type="evidence" value="ECO:0007669"/>
    <property type="project" value="UniProtKB-KW"/>
</dbReference>
<name>A0A916SMA4_9BURK</name>
<dbReference type="CDD" id="cd05013">
    <property type="entry name" value="SIS_RpiR"/>
    <property type="match status" value="1"/>
</dbReference>
<evidence type="ECO:0000313" key="9">
    <source>
        <dbReference type="Proteomes" id="UP000620596"/>
    </source>
</evidence>
<evidence type="ECO:0000259" key="6">
    <source>
        <dbReference type="PROSITE" id="PS51071"/>
    </source>
</evidence>
<dbReference type="Pfam" id="PF01380">
    <property type="entry name" value="SIS"/>
    <property type="match status" value="1"/>
</dbReference>
<dbReference type="PANTHER" id="PTHR30514:SF18">
    <property type="entry name" value="RPIR-FAMILY TRANSCRIPTIONAL REGULATOR"/>
    <property type="match status" value="1"/>
</dbReference>
<dbReference type="PROSITE" id="PS51071">
    <property type="entry name" value="HTH_RPIR"/>
    <property type="match status" value="1"/>
</dbReference>
<dbReference type="InterPro" id="IPR046348">
    <property type="entry name" value="SIS_dom_sf"/>
</dbReference>
<dbReference type="InterPro" id="IPR009057">
    <property type="entry name" value="Homeodomain-like_sf"/>
</dbReference>
<dbReference type="RefSeq" id="WP_188709376.1">
    <property type="nucleotide sequence ID" value="NZ_BMIG01000012.1"/>
</dbReference>
<dbReference type="Gene3D" id="1.10.10.10">
    <property type="entry name" value="Winged helix-like DNA-binding domain superfamily/Winged helix DNA-binding domain"/>
    <property type="match status" value="1"/>
</dbReference>
<dbReference type="InterPro" id="IPR000281">
    <property type="entry name" value="HTH_RpiR"/>
</dbReference>
<dbReference type="Proteomes" id="UP000620596">
    <property type="component" value="Unassembled WGS sequence"/>
</dbReference>
<dbReference type="InterPro" id="IPR036388">
    <property type="entry name" value="WH-like_DNA-bd_sf"/>
</dbReference>
<dbReference type="PANTHER" id="PTHR30514">
    <property type="entry name" value="GLUCOKINASE"/>
    <property type="match status" value="1"/>
</dbReference>
<keyword evidence="4" id="KW-0804">Transcription</keyword>
<keyword evidence="9" id="KW-1185">Reference proteome</keyword>
<evidence type="ECO:0000259" key="7">
    <source>
        <dbReference type="PROSITE" id="PS51464"/>
    </source>
</evidence>
<feature type="region of interest" description="Disordered" evidence="5">
    <location>
        <begin position="276"/>
        <end position="303"/>
    </location>
</feature>
<sequence>MPASSIFTSIPLEGLSPELLRAARWVEAHPREVALHSMRECGRRAGLAPATLTRLAQALGFQGFEAIKHLCQESFSARGGYTGRAEVLQASARQTPDWLALLNEAQHANTASVGGLNQTAQLEAAADAMLKARRVYFLGLRASHGLALHLHYTYGLLASNGVLVQGLGGTLDDQVGDIGAGDLLVVTSSASYTRQTVDAVAQARGQGAGVLALTDSALSPIARQATHTLLFRTDSPSYFHSMVGALALTEALAAAVAVRGGRKVLAHLQARQDRLESEGAYWDGRSDKAPSGRSTSSSGKQPL</sequence>
<evidence type="ECO:0000256" key="1">
    <source>
        <dbReference type="ARBA" id="ARBA00023015"/>
    </source>
</evidence>
<keyword evidence="2" id="KW-0238">DNA-binding</keyword>
<dbReference type="GO" id="GO:0006096">
    <property type="term" value="P:glycolytic process"/>
    <property type="evidence" value="ECO:0007669"/>
    <property type="project" value="UniProtKB-KW"/>
</dbReference>
<dbReference type="PROSITE" id="PS51464">
    <property type="entry name" value="SIS"/>
    <property type="match status" value="1"/>
</dbReference>
<evidence type="ECO:0000256" key="2">
    <source>
        <dbReference type="ARBA" id="ARBA00023125"/>
    </source>
</evidence>
<dbReference type="Gene3D" id="3.40.50.10490">
    <property type="entry name" value="Glucose-6-phosphate isomerase like protein, domain 1"/>
    <property type="match status" value="1"/>
</dbReference>
<reference evidence="8" key="1">
    <citation type="journal article" date="2014" name="Int. J. Syst. Evol. Microbiol.">
        <title>Complete genome sequence of Corynebacterium casei LMG S-19264T (=DSM 44701T), isolated from a smear-ripened cheese.</title>
        <authorList>
            <consortium name="US DOE Joint Genome Institute (JGI-PGF)"/>
            <person name="Walter F."/>
            <person name="Albersmeier A."/>
            <person name="Kalinowski J."/>
            <person name="Ruckert C."/>
        </authorList>
    </citation>
    <scope>NUCLEOTIDE SEQUENCE</scope>
    <source>
        <strain evidence="8">CGMCC 1.15322</strain>
    </source>
</reference>
<dbReference type="InterPro" id="IPR047640">
    <property type="entry name" value="RpiR-like"/>
</dbReference>
<dbReference type="GO" id="GO:0003700">
    <property type="term" value="F:DNA-binding transcription factor activity"/>
    <property type="evidence" value="ECO:0007669"/>
    <property type="project" value="InterPro"/>
</dbReference>
<accession>A0A916SMA4</accession>
<protein>
    <submittedName>
        <fullName evidence="8">Silent information regulator protein Sir2</fullName>
    </submittedName>
</protein>
<dbReference type="AlphaFoldDB" id="A0A916SMA4"/>
<dbReference type="InterPro" id="IPR035472">
    <property type="entry name" value="RpiR-like_SIS"/>
</dbReference>
<evidence type="ECO:0000256" key="3">
    <source>
        <dbReference type="ARBA" id="ARBA00023152"/>
    </source>
</evidence>
<evidence type="ECO:0000256" key="4">
    <source>
        <dbReference type="ARBA" id="ARBA00023163"/>
    </source>
</evidence>
<dbReference type="InterPro" id="IPR001347">
    <property type="entry name" value="SIS_dom"/>
</dbReference>
<feature type="domain" description="SIS" evidence="7">
    <location>
        <begin position="125"/>
        <end position="262"/>
    </location>
</feature>
<reference evidence="8" key="2">
    <citation type="submission" date="2020-09" db="EMBL/GenBank/DDBJ databases">
        <authorList>
            <person name="Sun Q."/>
            <person name="Zhou Y."/>
        </authorList>
    </citation>
    <scope>NUCLEOTIDE SEQUENCE</scope>
    <source>
        <strain evidence="8">CGMCC 1.15322</strain>
    </source>
</reference>
<evidence type="ECO:0000256" key="5">
    <source>
        <dbReference type="SAM" id="MobiDB-lite"/>
    </source>
</evidence>
<evidence type="ECO:0000313" key="8">
    <source>
        <dbReference type="EMBL" id="GGB07543.1"/>
    </source>
</evidence>
<keyword evidence="3" id="KW-0324">Glycolysis</keyword>
<dbReference type="GO" id="GO:0097367">
    <property type="term" value="F:carbohydrate derivative binding"/>
    <property type="evidence" value="ECO:0007669"/>
    <property type="project" value="InterPro"/>
</dbReference>
<dbReference type="EMBL" id="BMIG01000012">
    <property type="protein sequence ID" value="GGB07543.1"/>
    <property type="molecule type" value="Genomic_DNA"/>
</dbReference>
<organism evidence="8 9">
    <name type="scientific">Polaromonas eurypsychrophila</name>
    <dbReference type="NCBI Taxonomy" id="1614635"/>
    <lineage>
        <taxon>Bacteria</taxon>
        <taxon>Pseudomonadati</taxon>
        <taxon>Pseudomonadota</taxon>
        <taxon>Betaproteobacteria</taxon>
        <taxon>Burkholderiales</taxon>
        <taxon>Comamonadaceae</taxon>
        <taxon>Polaromonas</taxon>
    </lineage>
</organism>